<dbReference type="PANTHER" id="PTHR43968:SF6">
    <property type="entry name" value="GLUTATHIONE S-TRANSFERASE OMEGA"/>
    <property type="match status" value="1"/>
</dbReference>
<dbReference type="RefSeq" id="WP_141149553.1">
    <property type="nucleotide sequence ID" value="NZ_VHLG01000008.1"/>
</dbReference>
<dbReference type="PANTHER" id="PTHR43968">
    <property type="match status" value="1"/>
</dbReference>
<name>A0A506U8K4_9HYPH</name>
<evidence type="ECO:0000259" key="1">
    <source>
        <dbReference type="PROSITE" id="PS50404"/>
    </source>
</evidence>
<protein>
    <submittedName>
        <fullName evidence="2">Glutathione S-transferase</fullName>
    </submittedName>
</protein>
<dbReference type="Gene3D" id="3.40.30.10">
    <property type="entry name" value="Glutaredoxin"/>
    <property type="match status" value="1"/>
</dbReference>
<dbReference type="AlphaFoldDB" id="A0A506U8K4"/>
<dbReference type="InterPro" id="IPR050983">
    <property type="entry name" value="GST_Omega/HSP26"/>
</dbReference>
<gene>
    <name evidence="2" type="ORF">FJU08_13040</name>
</gene>
<reference evidence="2 3" key="1">
    <citation type="submission" date="2019-06" db="EMBL/GenBank/DDBJ databases">
        <authorList>
            <person name="Li M."/>
        </authorList>
    </citation>
    <scope>NUCLEOTIDE SEQUENCE [LARGE SCALE GENOMIC DNA]</scope>
    <source>
        <strain evidence="2 3">BGMRC2036</strain>
    </source>
</reference>
<organism evidence="2 3">
    <name type="scientific">Martelella alba</name>
    <dbReference type="NCBI Taxonomy" id="2590451"/>
    <lineage>
        <taxon>Bacteria</taxon>
        <taxon>Pseudomonadati</taxon>
        <taxon>Pseudomonadota</taxon>
        <taxon>Alphaproteobacteria</taxon>
        <taxon>Hyphomicrobiales</taxon>
        <taxon>Aurantimonadaceae</taxon>
        <taxon>Martelella</taxon>
    </lineage>
</organism>
<sequence>MKLYCSPASPYSAKVRMAARYLALPIEEVHVATPENPAELLAVNPLGKIPTLVSEDGESFFDSRVIMHYMDSLSEDAHIYPHSAEKRARVERMEALCDGITDAALLVVYETRFRSPETWHGPWVERQWEKVRRGLDVLEADPPKIGNKLNAGHFALASLLAYLMIRFPGQWEEARVRLTEWPAAFQERFPAFADTRPKV</sequence>
<dbReference type="SUPFAM" id="SSF47616">
    <property type="entry name" value="GST C-terminal domain-like"/>
    <property type="match status" value="1"/>
</dbReference>
<dbReference type="Pfam" id="PF13410">
    <property type="entry name" value="GST_C_2"/>
    <property type="match status" value="1"/>
</dbReference>
<dbReference type="EMBL" id="VHLG01000008">
    <property type="protein sequence ID" value="TPW29828.1"/>
    <property type="molecule type" value="Genomic_DNA"/>
</dbReference>
<keyword evidence="2" id="KW-0808">Transferase</keyword>
<dbReference type="Pfam" id="PF13417">
    <property type="entry name" value="GST_N_3"/>
    <property type="match status" value="1"/>
</dbReference>
<dbReference type="CDD" id="cd03049">
    <property type="entry name" value="GST_N_3"/>
    <property type="match status" value="1"/>
</dbReference>
<dbReference type="OrthoDB" id="9795329at2"/>
<dbReference type="InterPro" id="IPR036249">
    <property type="entry name" value="Thioredoxin-like_sf"/>
</dbReference>
<accession>A0A506U8K4</accession>
<dbReference type="CDD" id="cd03205">
    <property type="entry name" value="GST_C_6"/>
    <property type="match status" value="1"/>
</dbReference>
<dbReference type="InterPro" id="IPR004045">
    <property type="entry name" value="Glutathione_S-Trfase_N"/>
</dbReference>
<dbReference type="GO" id="GO:0016740">
    <property type="term" value="F:transferase activity"/>
    <property type="evidence" value="ECO:0007669"/>
    <property type="project" value="UniProtKB-KW"/>
</dbReference>
<dbReference type="GO" id="GO:0005737">
    <property type="term" value="C:cytoplasm"/>
    <property type="evidence" value="ECO:0007669"/>
    <property type="project" value="TreeGrafter"/>
</dbReference>
<feature type="domain" description="GST N-terminal" evidence="1">
    <location>
        <begin position="1"/>
        <end position="78"/>
    </location>
</feature>
<dbReference type="PROSITE" id="PS50404">
    <property type="entry name" value="GST_NTER"/>
    <property type="match status" value="1"/>
</dbReference>
<proteinExistence type="predicted"/>
<dbReference type="Gene3D" id="1.20.1050.10">
    <property type="match status" value="1"/>
</dbReference>
<comment type="caution">
    <text evidence="2">The sequence shown here is derived from an EMBL/GenBank/DDBJ whole genome shotgun (WGS) entry which is preliminary data.</text>
</comment>
<dbReference type="Proteomes" id="UP000318801">
    <property type="component" value="Unassembled WGS sequence"/>
</dbReference>
<evidence type="ECO:0000313" key="2">
    <source>
        <dbReference type="EMBL" id="TPW29828.1"/>
    </source>
</evidence>
<dbReference type="SUPFAM" id="SSF52833">
    <property type="entry name" value="Thioredoxin-like"/>
    <property type="match status" value="1"/>
</dbReference>
<dbReference type="InterPro" id="IPR036282">
    <property type="entry name" value="Glutathione-S-Trfase_C_sf"/>
</dbReference>
<keyword evidence="3" id="KW-1185">Reference proteome</keyword>
<evidence type="ECO:0000313" key="3">
    <source>
        <dbReference type="Proteomes" id="UP000318801"/>
    </source>
</evidence>